<dbReference type="AlphaFoldDB" id="A0A8D8B3B0"/>
<name>A0A8D8B3B0_CULPI</name>
<protein>
    <submittedName>
        <fullName evidence="1">(northern house mosquito) hypothetical protein</fullName>
    </submittedName>
</protein>
<proteinExistence type="predicted"/>
<dbReference type="EMBL" id="HBUE01054089">
    <property type="protein sequence ID" value="CAG6465697.1"/>
    <property type="molecule type" value="Transcribed_RNA"/>
</dbReference>
<evidence type="ECO:0000313" key="1">
    <source>
        <dbReference type="EMBL" id="CAG6465697.1"/>
    </source>
</evidence>
<sequence length="200" mass="23211">MLKSNIRLKVLRPKRMQVTDRNVRKRSRLRVLRESGNILQAMMKTLKNLTVTKRWYRSLEGQSVRKIQSCLRTLMNLYAICARKGLNLIDSIMPRSIIKSSITNRLISSVRYATNDVTRPGTLSAIWRSMKIRTSTDARFVASRTISKWHWPNICASIDRSWRKSCPFGAVCVRVDSRRNRSATGTSRTTIESRRRKRLG</sequence>
<reference evidence="1" key="1">
    <citation type="submission" date="2021-05" db="EMBL/GenBank/DDBJ databases">
        <authorList>
            <person name="Alioto T."/>
            <person name="Alioto T."/>
            <person name="Gomez Garrido J."/>
        </authorList>
    </citation>
    <scope>NUCLEOTIDE SEQUENCE</scope>
</reference>
<organism evidence="1">
    <name type="scientific">Culex pipiens</name>
    <name type="common">House mosquito</name>
    <dbReference type="NCBI Taxonomy" id="7175"/>
    <lineage>
        <taxon>Eukaryota</taxon>
        <taxon>Metazoa</taxon>
        <taxon>Ecdysozoa</taxon>
        <taxon>Arthropoda</taxon>
        <taxon>Hexapoda</taxon>
        <taxon>Insecta</taxon>
        <taxon>Pterygota</taxon>
        <taxon>Neoptera</taxon>
        <taxon>Endopterygota</taxon>
        <taxon>Diptera</taxon>
        <taxon>Nematocera</taxon>
        <taxon>Culicoidea</taxon>
        <taxon>Culicidae</taxon>
        <taxon>Culicinae</taxon>
        <taxon>Culicini</taxon>
        <taxon>Culex</taxon>
        <taxon>Culex</taxon>
    </lineage>
</organism>
<accession>A0A8D8B3B0</accession>